<accession>A0ABD3D7G4</accession>
<evidence type="ECO:0000313" key="4">
    <source>
        <dbReference type="Proteomes" id="UP001632038"/>
    </source>
</evidence>
<keyword evidence="1" id="KW-0694">RNA-binding</keyword>
<dbReference type="Proteomes" id="UP001632038">
    <property type="component" value="Unassembled WGS sequence"/>
</dbReference>
<dbReference type="GO" id="GO:0003723">
    <property type="term" value="F:RNA binding"/>
    <property type="evidence" value="ECO:0007669"/>
    <property type="project" value="UniProtKB-UniRule"/>
</dbReference>
<reference evidence="4" key="1">
    <citation type="journal article" date="2024" name="IScience">
        <title>Strigolactones Initiate the Formation of Haustorium-like Structures in Castilleja.</title>
        <authorList>
            <person name="Buerger M."/>
            <person name="Peterson D."/>
            <person name="Chory J."/>
        </authorList>
    </citation>
    <scope>NUCLEOTIDE SEQUENCE [LARGE SCALE GENOMIC DNA]</scope>
</reference>
<dbReference type="PROSITE" id="PS50102">
    <property type="entry name" value="RRM"/>
    <property type="match status" value="1"/>
</dbReference>
<keyword evidence="4" id="KW-1185">Reference proteome</keyword>
<gene>
    <name evidence="3" type="ORF">CASFOL_018513</name>
</gene>
<proteinExistence type="predicted"/>
<evidence type="ECO:0000259" key="2">
    <source>
        <dbReference type="PROSITE" id="PS50102"/>
    </source>
</evidence>
<organism evidence="3 4">
    <name type="scientific">Castilleja foliolosa</name>
    <dbReference type="NCBI Taxonomy" id="1961234"/>
    <lineage>
        <taxon>Eukaryota</taxon>
        <taxon>Viridiplantae</taxon>
        <taxon>Streptophyta</taxon>
        <taxon>Embryophyta</taxon>
        <taxon>Tracheophyta</taxon>
        <taxon>Spermatophyta</taxon>
        <taxon>Magnoliopsida</taxon>
        <taxon>eudicotyledons</taxon>
        <taxon>Gunneridae</taxon>
        <taxon>Pentapetalae</taxon>
        <taxon>asterids</taxon>
        <taxon>lamiids</taxon>
        <taxon>Lamiales</taxon>
        <taxon>Orobanchaceae</taxon>
        <taxon>Pedicularideae</taxon>
        <taxon>Castillejinae</taxon>
        <taxon>Castilleja</taxon>
    </lineage>
</organism>
<feature type="domain" description="RRM" evidence="2">
    <location>
        <begin position="65"/>
        <end position="109"/>
    </location>
</feature>
<dbReference type="InterPro" id="IPR035979">
    <property type="entry name" value="RBD_domain_sf"/>
</dbReference>
<dbReference type="InterPro" id="IPR000504">
    <property type="entry name" value="RRM_dom"/>
</dbReference>
<dbReference type="InterPro" id="IPR012677">
    <property type="entry name" value="Nucleotide-bd_a/b_plait_sf"/>
</dbReference>
<dbReference type="Pfam" id="PF00076">
    <property type="entry name" value="RRM_1"/>
    <property type="match status" value="1"/>
</dbReference>
<evidence type="ECO:0000256" key="1">
    <source>
        <dbReference type="PROSITE-ProRule" id="PRU00176"/>
    </source>
</evidence>
<dbReference type="SUPFAM" id="SSF54928">
    <property type="entry name" value="RNA-binding domain, RBD"/>
    <property type="match status" value="1"/>
</dbReference>
<sequence>MKMATWANEKRKVMRLPAVVDVEGFSPSRCGGVWLPDGDDSLVGGKVCRRWQAVVERKVEGATEYNLFVGSLNKQATEKEVEEIFSPNGRVDEVYLMRDELKQSHGVSR</sequence>
<dbReference type="Gene3D" id="3.30.70.330">
    <property type="match status" value="1"/>
</dbReference>
<dbReference type="AlphaFoldDB" id="A0ABD3D7G4"/>
<name>A0ABD3D7G4_9LAMI</name>
<protein>
    <recommendedName>
        <fullName evidence="2">RRM domain-containing protein</fullName>
    </recommendedName>
</protein>
<evidence type="ECO:0000313" key="3">
    <source>
        <dbReference type="EMBL" id="KAL3637642.1"/>
    </source>
</evidence>
<dbReference type="EMBL" id="JAVIJP010000024">
    <property type="protein sequence ID" value="KAL3637642.1"/>
    <property type="molecule type" value="Genomic_DNA"/>
</dbReference>
<comment type="caution">
    <text evidence="3">The sequence shown here is derived from an EMBL/GenBank/DDBJ whole genome shotgun (WGS) entry which is preliminary data.</text>
</comment>